<feature type="chain" id="PRO_5033777059" evidence="7">
    <location>
        <begin position="26"/>
        <end position="428"/>
    </location>
</feature>
<dbReference type="InterPro" id="IPR015500">
    <property type="entry name" value="Peptidase_S8_subtilisin-rel"/>
</dbReference>
<dbReference type="PROSITE" id="PS00137">
    <property type="entry name" value="SUBTILASE_HIS"/>
    <property type="match status" value="1"/>
</dbReference>
<dbReference type="InterPro" id="IPR022398">
    <property type="entry name" value="Peptidase_S8_His-AS"/>
</dbReference>
<keyword evidence="11" id="KW-1185">Reference proteome</keyword>
<feature type="active site" description="Charge relay system" evidence="5">
    <location>
        <position position="216"/>
    </location>
</feature>
<evidence type="ECO:0000256" key="5">
    <source>
        <dbReference type="PROSITE-ProRule" id="PRU01240"/>
    </source>
</evidence>
<keyword evidence="2 5" id="KW-0645">Protease</keyword>
<dbReference type="Proteomes" id="UP000615446">
    <property type="component" value="Unassembled WGS sequence"/>
</dbReference>
<evidence type="ECO:0000259" key="8">
    <source>
        <dbReference type="Pfam" id="PF00082"/>
    </source>
</evidence>
<dbReference type="OrthoDB" id="206201at2759"/>
<dbReference type="GO" id="GO:0004252">
    <property type="term" value="F:serine-type endopeptidase activity"/>
    <property type="evidence" value="ECO:0007669"/>
    <property type="project" value="UniProtKB-UniRule"/>
</dbReference>
<accession>A0A2Z6QKH7</accession>
<dbReference type="EMBL" id="BLAL01000206">
    <property type="protein sequence ID" value="GES91792.1"/>
    <property type="molecule type" value="Genomic_DNA"/>
</dbReference>
<dbReference type="InterPro" id="IPR000209">
    <property type="entry name" value="Peptidase_S8/S53_dom"/>
</dbReference>
<organism evidence="9 11">
    <name type="scientific">Rhizophagus clarus</name>
    <dbReference type="NCBI Taxonomy" id="94130"/>
    <lineage>
        <taxon>Eukaryota</taxon>
        <taxon>Fungi</taxon>
        <taxon>Fungi incertae sedis</taxon>
        <taxon>Mucoromycota</taxon>
        <taxon>Glomeromycotina</taxon>
        <taxon>Glomeromycetes</taxon>
        <taxon>Glomerales</taxon>
        <taxon>Glomeraceae</taxon>
        <taxon>Rhizophagus</taxon>
    </lineage>
</organism>
<dbReference type="PRINTS" id="PR00723">
    <property type="entry name" value="SUBTILISIN"/>
</dbReference>
<dbReference type="AlphaFoldDB" id="A0A2Z6QKH7"/>
<dbReference type="Gene3D" id="3.40.50.200">
    <property type="entry name" value="Peptidase S8/S53 domain"/>
    <property type="match status" value="1"/>
</dbReference>
<evidence type="ECO:0000256" key="2">
    <source>
        <dbReference type="ARBA" id="ARBA00022670"/>
    </source>
</evidence>
<evidence type="ECO:0000313" key="9">
    <source>
        <dbReference type="EMBL" id="GBB85251.1"/>
    </source>
</evidence>
<keyword evidence="7" id="KW-0732">Signal</keyword>
<comment type="caution">
    <text evidence="9">The sequence shown here is derived from an EMBL/GenBank/DDBJ whole genome shotgun (WGS) entry which is preliminary data.</text>
</comment>
<reference evidence="10" key="2">
    <citation type="submission" date="2019-10" db="EMBL/GenBank/DDBJ databases">
        <title>Conservation and host-specific expression of non-tandemly repeated heterogenous ribosome RNA gene in arbuscular mycorrhizal fungi.</title>
        <authorList>
            <person name="Maeda T."/>
            <person name="Kobayashi Y."/>
            <person name="Nakagawa T."/>
            <person name="Ezawa T."/>
            <person name="Yamaguchi K."/>
            <person name="Bino T."/>
            <person name="Nishimoto Y."/>
            <person name="Shigenobu S."/>
            <person name="Kawaguchi M."/>
        </authorList>
    </citation>
    <scope>NUCLEOTIDE SEQUENCE</scope>
    <source>
        <strain evidence="10">HR1</strain>
    </source>
</reference>
<evidence type="ECO:0000256" key="3">
    <source>
        <dbReference type="ARBA" id="ARBA00022801"/>
    </source>
</evidence>
<dbReference type="InterPro" id="IPR023827">
    <property type="entry name" value="Peptidase_S8_Asp-AS"/>
</dbReference>
<evidence type="ECO:0000256" key="6">
    <source>
        <dbReference type="RuleBase" id="RU003355"/>
    </source>
</evidence>
<proteinExistence type="inferred from homology"/>
<dbReference type="InterPro" id="IPR050131">
    <property type="entry name" value="Peptidase_S8_subtilisin-like"/>
</dbReference>
<keyword evidence="3 5" id="KW-0378">Hydrolase</keyword>
<dbReference type="PANTHER" id="PTHR43806:SF11">
    <property type="entry name" value="CEREVISIN-RELATED"/>
    <property type="match status" value="1"/>
</dbReference>
<dbReference type="InterPro" id="IPR023828">
    <property type="entry name" value="Peptidase_S8_Ser-AS"/>
</dbReference>
<dbReference type="Proteomes" id="UP000247702">
    <property type="component" value="Unassembled WGS sequence"/>
</dbReference>
<evidence type="ECO:0000256" key="7">
    <source>
        <dbReference type="SAM" id="SignalP"/>
    </source>
</evidence>
<gene>
    <name evidence="10" type="ORF">RCL2_001859600</name>
    <name evidence="9" type="ORF">RclHR1_11800007</name>
</gene>
<dbReference type="InterPro" id="IPR036852">
    <property type="entry name" value="Peptidase_S8/S53_dom_sf"/>
</dbReference>
<dbReference type="PROSITE" id="PS51892">
    <property type="entry name" value="SUBTILASE"/>
    <property type="match status" value="1"/>
</dbReference>
<dbReference type="SUPFAM" id="SSF52743">
    <property type="entry name" value="Subtilisin-like"/>
    <property type="match status" value="1"/>
</dbReference>
<feature type="domain" description="Peptidase S8/S53" evidence="8">
    <location>
        <begin position="175"/>
        <end position="409"/>
    </location>
</feature>
<comment type="similarity">
    <text evidence="1 5 6">Belongs to the peptidase S8 family.</text>
</comment>
<dbReference type="GO" id="GO:0005615">
    <property type="term" value="C:extracellular space"/>
    <property type="evidence" value="ECO:0007669"/>
    <property type="project" value="TreeGrafter"/>
</dbReference>
<name>A0A2Z6QKH7_9GLOM</name>
<evidence type="ECO:0000256" key="4">
    <source>
        <dbReference type="ARBA" id="ARBA00022825"/>
    </source>
</evidence>
<dbReference type="PROSITE" id="PS00138">
    <property type="entry name" value="SUBTILASE_SER"/>
    <property type="match status" value="1"/>
</dbReference>
<dbReference type="FunFam" id="3.40.50.200:FF:000014">
    <property type="entry name" value="Proteinase K"/>
    <property type="match status" value="1"/>
</dbReference>
<evidence type="ECO:0000313" key="11">
    <source>
        <dbReference type="Proteomes" id="UP000247702"/>
    </source>
</evidence>
<evidence type="ECO:0000256" key="1">
    <source>
        <dbReference type="ARBA" id="ARBA00011073"/>
    </source>
</evidence>
<dbReference type="InterPro" id="IPR034193">
    <property type="entry name" value="PCSK9_ProteinaseK-like"/>
</dbReference>
<dbReference type="Pfam" id="PF00082">
    <property type="entry name" value="Peptidase_S8"/>
    <property type="match status" value="1"/>
</dbReference>
<dbReference type="STRING" id="94130.A0A2Z6QKH7"/>
<sequence>MIIPRFIKIFSIAIIFGFLVSSVESKRRKSLKCPPLDKTDDHLNGKGEKYIITFDKSDTEAIENHLNIMQTCWKRTVKRVIPNKSINDKNVLMDFSVKGYLHGYCGYFTKSFVDKHLSKTPGINIEKDGPVKISRVLPFNFTRRTVVRDPPKNLDRIDQAKRPLDGKFIFPDGAGEGTNVFIIDTGVRVTHKEFGGRARFGAAFCKGCNDKDEDGHGTQVASVVAGNTFGVARKANIISVRVLDANGVGTKSDIINAMSFVLNEHNKCQNKNTIINMSINGDFSKSMNNVIGDLTDAGIHVVVAAGNDGTDACKSSPSSAPTAITVGATEEDSEQITDFSNIGRCVDIFAPGVKIQGAGNQTDNDILVLSGTSQASPHVAGAIALMITKFGNKSPDDMSDLLKRLSTKNVLKDLKNGSPDSFLRTPTP</sequence>
<dbReference type="EMBL" id="BEXD01000203">
    <property type="protein sequence ID" value="GBB85251.1"/>
    <property type="molecule type" value="Genomic_DNA"/>
</dbReference>
<feature type="signal peptide" evidence="7">
    <location>
        <begin position="1"/>
        <end position="25"/>
    </location>
</feature>
<reference evidence="9 11" key="1">
    <citation type="submission" date="2017-11" db="EMBL/GenBank/DDBJ databases">
        <title>The genome of Rhizophagus clarus HR1 reveals common genetic basis of auxotrophy among arbuscular mycorrhizal fungi.</title>
        <authorList>
            <person name="Kobayashi Y."/>
        </authorList>
    </citation>
    <scope>NUCLEOTIDE SEQUENCE [LARGE SCALE GENOMIC DNA]</scope>
    <source>
        <strain evidence="9 11">HR1</strain>
    </source>
</reference>
<feature type="active site" description="Charge relay system" evidence="5">
    <location>
        <position position="184"/>
    </location>
</feature>
<protein>
    <submittedName>
        <fullName evidence="10">Peptidase S8/S53 domain-containing protein</fullName>
    </submittedName>
</protein>
<dbReference type="CDD" id="cd04077">
    <property type="entry name" value="Peptidases_S8_PCSK9_ProteinaseK_like"/>
    <property type="match status" value="1"/>
</dbReference>
<keyword evidence="4 5" id="KW-0720">Serine protease</keyword>
<dbReference type="PROSITE" id="PS00136">
    <property type="entry name" value="SUBTILASE_ASP"/>
    <property type="match status" value="1"/>
</dbReference>
<feature type="active site" description="Charge relay system" evidence="5">
    <location>
        <position position="373"/>
    </location>
</feature>
<dbReference type="PANTHER" id="PTHR43806">
    <property type="entry name" value="PEPTIDASE S8"/>
    <property type="match status" value="1"/>
</dbReference>
<dbReference type="GO" id="GO:0006508">
    <property type="term" value="P:proteolysis"/>
    <property type="evidence" value="ECO:0007669"/>
    <property type="project" value="UniProtKB-KW"/>
</dbReference>
<evidence type="ECO:0000313" key="10">
    <source>
        <dbReference type="EMBL" id="GES91792.1"/>
    </source>
</evidence>